<keyword evidence="1" id="KW-0805">Transcription regulation</keyword>
<dbReference type="Gene3D" id="1.10.357.10">
    <property type="entry name" value="Tetracycline Repressor, domain 2"/>
    <property type="match status" value="1"/>
</dbReference>
<proteinExistence type="predicted"/>
<dbReference type="InterPro" id="IPR009057">
    <property type="entry name" value="Homeodomain-like_sf"/>
</dbReference>
<protein>
    <submittedName>
        <fullName evidence="6">TetR family transcriptional regulator</fullName>
    </submittedName>
</protein>
<gene>
    <name evidence="6" type="ORF">FB467_2837</name>
</gene>
<accession>A0A542YUD0</accession>
<dbReference type="GO" id="GO:0000976">
    <property type="term" value="F:transcription cis-regulatory region binding"/>
    <property type="evidence" value="ECO:0007669"/>
    <property type="project" value="TreeGrafter"/>
</dbReference>
<dbReference type="PANTHER" id="PTHR30055:SF220">
    <property type="entry name" value="TETR-FAMILY REGULATORY PROTEIN"/>
    <property type="match status" value="1"/>
</dbReference>
<organism evidence="6 7">
    <name type="scientific">Ornithinicoccus hortensis</name>
    <dbReference type="NCBI Taxonomy" id="82346"/>
    <lineage>
        <taxon>Bacteria</taxon>
        <taxon>Bacillati</taxon>
        <taxon>Actinomycetota</taxon>
        <taxon>Actinomycetes</taxon>
        <taxon>Micrococcales</taxon>
        <taxon>Intrasporangiaceae</taxon>
        <taxon>Ornithinicoccus</taxon>
    </lineage>
</organism>
<feature type="domain" description="HTH tetR-type" evidence="5">
    <location>
        <begin position="6"/>
        <end position="66"/>
    </location>
</feature>
<dbReference type="SUPFAM" id="SSF46689">
    <property type="entry name" value="Homeodomain-like"/>
    <property type="match status" value="1"/>
</dbReference>
<dbReference type="PANTHER" id="PTHR30055">
    <property type="entry name" value="HTH-TYPE TRANSCRIPTIONAL REGULATOR RUTR"/>
    <property type="match status" value="1"/>
</dbReference>
<dbReference type="RefSeq" id="WP_141785651.1">
    <property type="nucleotide sequence ID" value="NZ_BAAAIK010000001.1"/>
</dbReference>
<dbReference type="InterPro" id="IPR036271">
    <property type="entry name" value="Tet_transcr_reg_TetR-rel_C_sf"/>
</dbReference>
<name>A0A542YUD0_9MICO</name>
<evidence type="ECO:0000256" key="4">
    <source>
        <dbReference type="PROSITE-ProRule" id="PRU00335"/>
    </source>
</evidence>
<reference evidence="6 7" key="1">
    <citation type="submission" date="2019-06" db="EMBL/GenBank/DDBJ databases">
        <title>Sequencing the genomes of 1000 actinobacteria strains.</title>
        <authorList>
            <person name="Klenk H.-P."/>
        </authorList>
    </citation>
    <scope>NUCLEOTIDE SEQUENCE [LARGE SCALE GENOMIC DNA]</scope>
    <source>
        <strain evidence="6 7">DSM 12335</strain>
    </source>
</reference>
<dbReference type="EMBL" id="VFOP01000001">
    <property type="protein sequence ID" value="TQL51685.1"/>
    <property type="molecule type" value="Genomic_DNA"/>
</dbReference>
<comment type="caution">
    <text evidence="6">The sequence shown here is derived from an EMBL/GenBank/DDBJ whole genome shotgun (WGS) entry which is preliminary data.</text>
</comment>
<keyword evidence="7" id="KW-1185">Reference proteome</keyword>
<evidence type="ECO:0000256" key="2">
    <source>
        <dbReference type="ARBA" id="ARBA00023125"/>
    </source>
</evidence>
<evidence type="ECO:0000313" key="7">
    <source>
        <dbReference type="Proteomes" id="UP000319516"/>
    </source>
</evidence>
<dbReference type="SUPFAM" id="SSF48498">
    <property type="entry name" value="Tetracyclin repressor-like, C-terminal domain"/>
    <property type="match status" value="1"/>
</dbReference>
<keyword evidence="2 4" id="KW-0238">DNA-binding</keyword>
<feature type="DNA-binding region" description="H-T-H motif" evidence="4">
    <location>
        <begin position="29"/>
        <end position="48"/>
    </location>
</feature>
<dbReference type="Pfam" id="PF00440">
    <property type="entry name" value="TetR_N"/>
    <property type="match status" value="1"/>
</dbReference>
<evidence type="ECO:0000259" key="5">
    <source>
        <dbReference type="PROSITE" id="PS50977"/>
    </source>
</evidence>
<dbReference type="InterPro" id="IPR050109">
    <property type="entry name" value="HTH-type_TetR-like_transc_reg"/>
</dbReference>
<dbReference type="AlphaFoldDB" id="A0A542YUD0"/>
<dbReference type="OrthoDB" id="3173376at2"/>
<evidence type="ECO:0000256" key="1">
    <source>
        <dbReference type="ARBA" id="ARBA00023015"/>
    </source>
</evidence>
<dbReference type="InterPro" id="IPR025996">
    <property type="entry name" value="MT1864/Rv1816-like_C"/>
</dbReference>
<dbReference type="GO" id="GO:0003700">
    <property type="term" value="F:DNA-binding transcription factor activity"/>
    <property type="evidence" value="ECO:0007669"/>
    <property type="project" value="TreeGrafter"/>
</dbReference>
<evidence type="ECO:0000313" key="6">
    <source>
        <dbReference type="EMBL" id="TQL51685.1"/>
    </source>
</evidence>
<dbReference type="PROSITE" id="PS50977">
    <property type="entry name" value="HTH_TETR_2"/>
    <property type="match status" value="1"/>
</dbReference>
<dbReference type="Pfam" id="PF13305">
    <property type="entry name" value="TetR_C_33"/>
    <property type="match status" value="1"/>
</dbReference>
<evidence type="ECO:0000256" key="3">
    <source>
        <dbReference type="ARBA" id="ARBA00023163"/>
    </source>
</evidence>
<dbReference type="InterPro" id="IPR001647">
    <property type="entry name" value="HTH_TetR"/>
</dbReference>
<sequence>MAYHHGDLREAVLAAAAAAIERDGVAALSLRALARDVGVTHTAPRHHFGDKRGVVTALAAQGYRLLAQAIRDTAGSSSLLDSGVTYTEFARTHPAHFSVMFRPDLVAGDDPDLRNAQEDLYAALTAAVRAFTSRGDGVGVAEGSARETSIARAAWSMAHGFATLARSGNFPLGPGQSEADLARETLGHLGGP</sequence>
<keyword evidence="3" id="KW-0804">Transcription</keyword>
<dbReference type="Proteomes" id="UP000319516">
    <property type="component" value="Unassembled WGS sequence"/>
</dbReference>